<feature type="region of interest" description="Disordered" evidence="1">
    <location>
        <begin position="140"/>
        <end position="160"/>
    </location>
</feature>
<dbReference type="Proteomes" id="UP000641386">
    <property type="component" value="Unassembled WGS sequence"/>
</dbReference>
<accession>A0A919DT48</accession>
<dbReference type="SUPFAM" id="SSF101386">
    <property type="entry name" value="all-alpha NTP pyrophosphatases"/>
    <property type="match status" value="1"/>
</dbReference>
<sequence>MTDERLTRGRRGTVRGATGAVAGCVPMSDQDTTTTPVAAPADLWTSIDALWTWLDTHGPYDGREGLLLRMLKLSEEVGEAAQAVIGVMGQNPRKGTTHTWEDVQSELCDVVITALVALRTLTPDAREVFDRHLARVRERSLGAAGAPGTQAGPPRPEPRA</sequence>
<dbReference type="AlphaFoldDB" id="A0A919DT48"/>
<name>A0A919DT48_9ACTN</name>
<evidence type="ECO:0000256" key="1">
    <source>
        <dbReference type="SAM" id="MobiDB-lite"/>
    </source>
</evidence>
<evidence type="ECO:0000313" key="2">
    <source>
        <dbReference type="EMBL" id="GHE77923.1"/>
    </source>
</evidence>
<evidence type="ECO:0000313" key="3">
    <source>
        <dbReference type="Proteomes" id="UP000641386"/>
    </source>
</evidence>
<comment type="caution">
    <text evidence="2">The sequence shown here is derived from an EMBL/GenBank/DDBJ whole genome shotgun (WGS) entry which is preliminary data.</text>
</comment>
<dbReference type="EMBL" id="BNBC01000015">
    <property type="protein sequence ID" value="GHE77923.1"/>
    <property type="molecule type" value="Genomic_DNA"/>
</dbReference>
<dbReference type="InterPro" id="IPR044548">
    <property type="entry name" value="AF0060_NTP-PPase_MazG-like"/>
</dbReference>
<organism evidence="2 3">
    <name type="scientific">Streptomyces spiralis</name>
    <dbReference type="NCBI Taxonomy" id="66376"/>
    <lineage>
        <taxon>Bacteria</taxon>
        <taxon>Bacillati</taxon>
        <taxon>Actinomycetota</taxon>
        <taxon>Actinomycetes</taxon>
        <taxon>Kitasatosporales</taxon>
        <taxon>Streptomycetaceae</taxon>
        <taxon>Streptomyces</taxon>
    </lineage>
</organism>
<feature type="compositionally biased region" description="Low complexity" evidence="1">
    <location>
        <begin position="142"/>
        <end position="152"/>
    </location>
</feature>
<gene>
    <name evidence="2" type="ORF">GCM10014715_36560</name>
</gene>
<reference evidence="2" key="1">
    <citation type="journal article" date="2014" name="Int. J. Syst. Evol. Microbiol.">
        <title>Complete genome sequence of Corynebacterium casei LMG S-19264T (=DSM 44701T), isolated from a smear-ripened cheese.</title>
        <authorList>
            <consortium name="US DOE Joint Genome Institute (JGI-PGF)"/>
            <person name="Walter F."/>
            <person name="Albersmeier A."/>
            <person name="Kalinowski J."/>
            <person name="Ruckert C."/>
        </authorList>
    </citation>
    <scope>NUCLEOTIDE SEQUENCE</scope>
    <source>
        <strain evidence="2">JCM 3302</strain>
    </source>
</reference>
<evidence type="ECO:0008006" key="4">
    <source>
        <dbReference type="Google" id="ProtNLM"/>
    </source>
</evidence>
<reference evidence="2" key="2">
    <citation type="submission" date="2020-09" db="EMBL/GenBank/DDBJ databases">
        <authorList>
            <person name="Sun Q."/>
            <person name="Ohkuma M."/>
        </authorList>
    </citation>
    <scope>NUCLEOTIDE SEQUENCE</scope>
    <source>
        <strain evidence="2">JCM 3302</strain>
    </source>
</reference>
<dbReference type="Gene3D" id="1.10.287.1080">
    <property type="entry name" value="MazG-like"/>
    <property type="match status" value="1"/>
</dbReference>
<protein>
    <recommendedName>
        <fullName evidence="4">NTP pyrophosphohydrolase MazG putative catalytic core domain-containing protein</fullName>
    </recommendedName>
</protein>
<proteinExistence type="predicted"/>
<dbReference type="CDD" id="cd11533">
    <property type="entry name" value="NTP-PPase_Af0060_like"/>
    <property type="match status" value="1"/>
</dbReference>
<keyword evidence="3" id="KW-1185">Reference proteome</keyword>